<evidence type="ECO:0000313" key="2">
    <source>
        <dbReference type="Proteomes" id="UP000176998"/>
    </source>
</evidence>
<sequence>LSFFLPPIPYLAPPSSSGLVGDHLLLLNPDPVRPPPSCRRKTLLGFPHTPFSVSCRVVVRSLEIASSTLNHHSEYPQPPPPYPPDSTSTLLRVRTRRTRSLQYEKREPLSPVSFLYLASGQKHQKKKVSALCLATVQENNNTRKPVPWFLTAAFCLMPSLLPHFCDSSLPCLLILPPR</sequence>
<organism evidence="1 2">
    <name type="scientific">Colletotrichum orchidophilum</name>
    <dbReference type="NCBI Taxonomy" id="1209926"/>
    <lineage>
        <taxon>Eukaryota</taxon>
        <taxon>Fungi</taxon>
        <taxon>Dikarya</taxon>
        <taxon>Ascomycota</taxon>
        <taxon>Pezizomycotina</taxon>
        <taxon>Sordariomycetes</taxon>
        <taxon>Hypocreomycetidae</taxon>
        <taxon>Glomerellales</taxon>
        <taxon>Glomerellaceae</taxon>
        <taxon>Colletotrichum</taxon>
    </lineage>
</organism>
<name>A0A1G4BN08_9PEZI</name>
<dbReference type="RefSeq" id="XP_022479854.1">
    <property type="nucleotide sequence ID" value="XM_022613763.1"/>
</dbReference>
<feature type="non-terminal residue" evidence="1">
    <location>
        <position position="1"/>
    </location>
</feature>
<evidence type="ECO:0000313" key="1">
    <source>
        <dbReference type="EMBL" id="OHF02715.1"/>
    </source>
</evidence>
<gene>
    <name evidence="1" type="ORF">CORC01_02111</name>
</gene>
<dbReference type="EMBL" id="MJBS01000011">
    <property type="protein sequence ID" value="OHF02715.1"/>
    <property type="molecule type" value="Genomic_DNA"/>
</dbReference>
<protein>
    <submittedName>
        <fullName evidence="1">Uncharacterized protein</fullName>
    </submittedName>
</protein>
<reference evidence="1 2" key="1">
    <citation type="submission" date="2016-09" db="EMBL/GenBank/DDBJ databases">
        <authorList>
            <person name="Capua I."/>
            <person name="De Benedictis P."/>
            <person name="Joannis T."/>
            <person name="Lombin L.H."/>
            <person name="Cattoli G."/>
        </authorList>
    </citation>
    <scope>NUCLEOTIDE SEQUENCE [LARGE SCALE GENOMIC DNA]</scope>
    <source>
        <strain evidence="1 2">IMI 309357</strain>
    </source>
</reference>
<dbReference type="GeneID" id="34555273"/>
<dbReference type="Proteomes" id="UP000176998">
    <property type="component" value="Unassembled WGS sequence"/>
</dbReference>
<proteinExistence type="predicted"/>
<comment type="caution">
    <text evidence="1">The sequence shown here is derived from an EMBL/GenBank/DDBJ whole genome shotgun (WGS) entry which is preliminary data.</text>
</comment>
<dbReference type="AlphaFoldDB" id="A0A1G4BN08"/>
<keyword evidence="2" id="KW-1185">Reference proteome</keyword>
<accession>A0A1G4BN08</accession>